<evidence type="ECO:0000313" key="4">
    <source>
        <dbReference type="Proteomes" id="UP001430953"/>
    </source>
</evidence>
<dbReference type="AlphaFoldDB" id="A0AAW2FET4"/>
<feature type="transmembrane region" description="Helical" evidence="2">
    <location>
        <begin position="152"/>
        <end position="171"/>
    </location>
</feature>
<keyword evidence="2" id="KW-1133">Transmembrane helix</keyword>
<sequence length="419" mass="46979">MTSGATTKFDPDWARMVELRATGARMTGSLDGKSSNRLHYAILTILDTIFSALVAAPAVVGYWRGTWELSDFYVYPNEPVFSSFASITIGFTGLFAFSVVQHGLDDILHPDKHRLSYYLGSRFYTSLFGFCCVNAWRGAWKALDIYTDLTPGTVSATTVISLLALGILRAVRNVSAPPFSLVLDSCPGYFEVQTMFRVNNTRDWLLYLLDCAFSVGVVGTLVVFVWRGVWILIDIYLFPENPEYSAIGSLGIGYFIVAVTFCLQPLMRYICARLRGLIRLIVADAFLLLSFLGTVNVWRGIWNALDLWLLPDNLELSCWITHVGCFILLVLLNCSNTILVRGVYIDAEEEEGQCVVFPCHYLRLFFKIEREKKRARQRKLVASQNFVDRVDVNEKDGENGTLLPNNTTSSIPVNADSLA</sequence>
<dbReference type="GO" id="GO:0042734">
    <property type="term" value="C:presynaptic membrane"/>
    <property type="evidence" value="ECO:0007669"/>
    <property type="project" value="TreeGrafter"/>
</dbReference>
<evidence type="ECO:0000313" key="3">
    <source>
        <dbReference type="EMBL" id="KAL0113483.1"/>
    </source>
</evidence>
<feature type="transmembrane region" description="Helical" evidence="2">
    <location>
        <begin position="246"/>
        <end position="266"/>
    </location>
</feature>
<dbReference type="InterPro" id="IPR032751">
    <property type="entry name" value="Fuseless"/>
</dbReference>
<dbReference type="Pfam" id="PF15993">
    <property type="entry name" value="Fuseless"/>
    <property type="match status" value="1"/>
</dbReference>
<feature type="transmembrane region" description="Helical" evidence="2">
    <location>
        <begin position="80"/>
        <end position="100"/>
    </location>
</feature>
<protein>
    <submittedName>
        <fullName evidence="3">Uncharacterized protein</fullName>
    </submittedName>
</protein>
<dbReference type="EMBL" id="JADYXP020000012">
    <property type="protein sequence ID" value="KAL0113483.1"/>
    <property type="molecule type" value="Genomic_DNA"/>
</dbReference>
<feature type="transmembrane region" description="Helical" evidence="2">
    <location>
        <begin position="319"/>
        <end position="340"/>
    </location>
</feature>
<reference evidence="3 4" key="1">
    <citation type="submission" date="2023-03" db="EMBL/GenBank/DDBJ databases">
        <title>High recombination rates correlate with genetic variation in Cardiocondyla obscurior ants.</title>
        <authorList>
            <person name="Errbii M."/>
        </authorList>
    </citation>
    <scope>NUCLEOTIDE SEQUENCE [LARGE SCALE GENOMIC DNA]</scope>
    <source>
        <strain evidence="3">Alpha-2009</strain>
        <tissue evidence="3">Whole body</tissue>
    </source>
</reference>
<feature type="compositionally biased region" description="Polar residues" evidence="1">
    <location>
        <begin position="402"/>
        <end position="412"/>
    </location>
</feature>
<keyword evidence="2" id="KW-0812">Transmembrane</keyword>
<evidence type="ECO:0000256" key="2">
    <source>
        <dbReference type="SAM" id="Phobius"/>
    </source>
</evidence>
<organism evidence="3 4">
    <name type="scientific">Cardiocondyla obscurior</name>
    <dbReference type="NCBI Taxonomy" id="286306"/>
    <lineage>
        <taxon>Eukaryota</taxon>
        <taxon>Metazoa</taxon>
        <taxon>Ecdysozoa</taxon>
        <taxon>Arthropoda</taxon>
        <taxon>Hexapoda</taxon>
        <taxon>Insecta</taxon>
        <taxon>Pterygota</taxon>
        <taxon>Neoptera</taxon>
        <taxon>Endopterygota</taxon>
        <taxon>Hymenoptera</taxon>
        <taxon>Apocrita</taxon>
        <taxon>Aculeata</taxon>
        <taxon>Formicoidea</taxon>
        <taxon>Formicidae</taxon>
        <taxon>Myrmicinae</taxon>
        <taxon>Cardiocondyla</taxon>
    </lineage>
</organism>
<dbReference type="GO" id="GO:0007274">
    <property type="term" value="P:neuromuscular synaptic transmission"/>
    <property type="evidence" value="ECO:0007669"/>
    <property type="project" value="TreeGrafter"/>
</dbReference>
<name>A0AAW2FET4_9HYME</name>
<dbReference type="GO" id="GO:0070073">
    <property type="term" value="P:clustering of voltage-gated calcium channels"/>
    <property type="evidence" value="ECO:0007669"/>
    <property type="project" value="TreeGrafter"/>
</dbReference>
<feature type="region of interest" description="Disordered" evidence="1">
    <location>
        <begin position="397"/>
        <end position="419"/>
    </location>
</feature>
<keyword evidence="2" id="KW-0472">Membrane</keyword>
<keyword evidence="4" id="KW-1185">Reference proteome</keyword>
<feature type="transmembrane region" description="Helical" evidence="2">
    <location>
        <begin position="204"/>
        <end position="226"/>
    </location>
</feature>
<dbReference type="PANTHER" id="PTHR35270">
    <property type="entry name" value="FUSELESS, ISOFORM A"/>
    <property type="match status" value="1"/>
</dbReference>
<feature type="transmembrane region" description="Helical" evidence="2">
    <location>
        <begin position="121"/>
        <end position="140"/>
    </location>
</feature>
<dbReference type="Proteomes" id="UP001430953">
    <property type="component" value="Unassembled WGS sequence"/>
</dbReference>
<proteinExistence type="predicted"/>
<dbReference type="PANTHER" id="PTHR35270:SF2">
    <property type="entry name" value="FUSELESS, ISOFORM A"/>
    <property type="match status" value="1"/>
</dbReference>
<evidence type="ECO:0000256" key="1">
    <source>
        <dbReference type="SAM" id="MobiDB-lite"/>
    </source>
</evidence>
<gene>
    <name evidence="3" type="ORF">PUN28_012559</name>
</gene>
<feature type="transmembrane region" description="Helical" evidence="2">
    <location>
        <begin position="278"/>
        <end position="299"/>
    </location>
</feature>
<comment type="caution">
    <text evidence="3">The sequence shown here is derived from an EMBL/GenBank/DDBJ whole genome shotgun (WGS) entry which is preliminary data.</text>
</comment>
<accession>A0AAW2FET4</accession>
<feature type="transmembrane region" description="Helical" evidence="2">
    <location>
        <begin position="40"/>
        <end position="60"/>
    </location>
</feature>
<dbReference type="GO" id="GO:0007270">
    <property type="term" value="P:neuron-neuron synaptic transmission"/>
    <property type="evidence" value="ECO:0007669"/>
    <property type="project" value="TreeGrafter"/>
</dbReference>